<dbReference type="Gene3D" id="2.40.70.10">
    <property type="entry name" value="Acid Proteases"/>
    <property type="match status" value="1"/>
</dbReference>
<dbReference type="InterPro" id="IPR021109">
    <property type="entry name" value="Peptidase_aspartic_dom_sf"/>
</dbReference>
<protein>
    <submittedName>
        <fullName evidence="2">Uncharacterized protein</fullName>
    </submittedName>
</protein>
<dbReference type="EMBL" id="JACGWJ010000113">
    <property type="protein sequence ID" value="KAL0294924.1"/>
    <property type="molecule type" value="Genomic_DNA"/>
</dbReference>
<evidence type="ECO:0000313" key="2">
    <source>
        <dbReference type="EMBL" id="KAL0294924.1"/>
    </source>
</evidence>
<dbReference type="SUPFAM" id="SSF50630">
    <property type="entry name" value="Acid proteases"/>
    <property type="match status" value="1"/>
</dbReference>
<dbReference type="AlphaFoldDB" id="A0AAW2JKT1"/>
<reference evidence="2" key="1">
    <citation type="submission" date="2020-06" db="EMBL/GenBank/DDBJ databases">
        <authorList>
            <person name="Li T."/>
            <person name="Hu X."/>
            <person name="Zhang T."/>
            <person name="Song X."/>
            <person name="Zhang H."/>
            <person name="Dai N."/>
            <person name="Sheng W."/>
            <person name="Hou X."/>
            <person name="Wei L."/>
        </authorList>
    </citation>
    <scope>NUCLEOTIDE SEQUENCE</scope>
    <source>
        <strain evidence="2">G02</strain>
        <tissue evidence="2">Leaf</tissue>
    </source>
</reference>
<proteinExistence type="predicted"/>
<comment type="caution">
    <text evidence="2">The sequence shown here is derived from an EMBL/GenBank/DDBJ whole genome shotgun (WGS) entry which is preliminary data.</text>
</comment>
<sequence length="125" mass="13830">MRDCPKRGKLNALVVEPDDDNEGGSSQVNPLQLLGVMQEKPPKQKGLMYIRVQINGKVLMAMVDTGTTHDVVVDREIQKLGLTLTQHSNRIKTVIEGRANSRGGVHGNENRHVDSQMKFDECPLG</sequence>
<dbReference type="Pfam" id="PF13650">
    <property type="entry name" value="Asp_protease_2"/>
    <property type="match status" value="1"/>
</dbReference>
<gene>
    <name evidence="2" type="ORF">Sradi_6859800</name>
</gene>
<feature type="compositionally biased region" description="Basic and acidic residues" evidence="1">
    <location>
        <begin position="108"/>
        <end position="125"/>
    </location>
</feature>
<reference evidence="2" key="2">
    <citation type="journal article" date="2024" name="Plant">
        <title>Genomic evolution and insights into agronomic trait innovations of Sesamum species.</title>
        <authorList>
            <person name="Miao H."/>
            <person name="Wang L."/>
            <person name="Qu L."/>
            <person name="Liu H."/>
            <person name="Sun Y."/>
            <person name="Le M."/>
            <person name="Wang Q."/>
            <person name="Wei S."/>
            <person name="Zheng Y."/>
            <person name="Lin W."/>
            <person name="Duan Y."/>
            <person name="Cao H."/>
            <person name="Xiong S."/>
            <person name="Wang X."/>
            <person name="Wei L."/>
            <person name="Li C."/>
            <person name="Ma Q."/>
            <person name="Ju M."/>
            <person name="Zhao R."/>
            <person name="Li G."/>
            <person name="Mu C."/>
            <person name="Tian Q."/>
            <person name="Mei H."/>
            <person name="Zhang T."/>
            <person name="Gao T."/>
            <person name="Zhang H."/>
        </authorList>
    </citation>
    <scope>NUCLEOTIDE SEQUENCE</scope>
    <source>
        <strain evidence="2">G02</strain>
    </source>
</reference>
<accession>A0AAW2JKT1</accession>
<feature type="region of interest" description="Disordered" evidence="1">
    <location>
        <begin position="100"/>
        <end position="125"/>
    </location>
</feature>
<evidence type="ECO:0000256" key="1">
    <source>
        <dbReference type="SAM" id="MobiDB-lite"/>
    </source>
</evidence>
<organism evidence="2">
    <name type="scientific">Sesamum radiatum</name>
    <name type="common">Black benniseed</name>
    <dbReference type="NCBI Taxonomy" id="300843"/>
    <lineage>
        <taxon>Eukaryota</taxon>
        <taxon>Viridiplantae</taxon>
        <taxon>Streptophyta</taxon>
        <taxon>Embryophyta</taxon>
        <taxon>Tracheophyta</taxon>
        <taxon>Spermatophyta</taxon>
        <taxon>Magnoliopsida</taxon>
        <taxon>eudicotyledons</taxon>
        <taxon>Gunneridae</taxon>
        <taxon>Pentapetalae</taxon>
        <taxon>asterids</taxon>
        <taxon>lamiids</taxon>
        <taxon>Lamiales</taxon>
        <taxon>Pedaliaceae</taxon>
        <taxon>Sesamum</taxon>
    </lineage>
</organism>
<name>A0AAW2JKT1_SESRA</name>